<dbReference type="InterPro" id="IPR013786">
    <property type="entry name" value="AcylCoA_DH/ox_N"/>
</dbReference>
<organism evidence="9 10">
    <name type="scientific">Paraburkholderia kururiensis</name>
    <dbReference type="NCBI Taxonomy" id="984307"/>
    <lineage>
        <taxon>Bacteria</taxon>
        <taxon>Pseudomonadati</taxon>
        <taxon>Pseudomonadota</taxon>
        <taxon>Betaproteobacteria</taxon>
        <taxon>Burkholderiales</taxon>
        <taxon>Burkholderiaceae</taxon>
        <taxon>Paraburkholderia</taxon>
    </lineage>
</organism>
<evidence type="ECO:0000259" key="6">
    <source>
        <dbReference type="Pfam" id="PF00441"/>
    </source>
</evidence>
<reference evidence="9 10" key="1">
    <citation type="submission" date="2023-12" db="EMBL/GenBank/DDBJ databases">
        <title>Genome sequencing and assembly of bacterial species from a model synthetic community.</title>
        <authorList>
            <person name="Hogle S.L."/>
        </authorList>
    </citation>
    <scope>NUCLEOTIDE SEQUENCE [LARGE SCALE GENOMIC DNA]</scope>
    <source>
        <strain evidence="9 10">HAMBI 2494</strain>
    </source>
</reference>
<dbReference type="Gene3D" id="2.40.110.10">
    <property type="entry name" value="Butyryl-CoA Dehydrogenase, subunit A, domain 2"/>
    <property type="match status" value="1"/>
</dbReference>
<dbReference type="InterPro" id="IPR046373">
    <property type="entry name" value="Acyl-CoA_Oxase/DH_mid-dom_sf"/>
</dbReference>
<dbReference type="InterPro" id="IPR006091">
    <property type="entry name" value="Acyl-CoA_Oxase/DH_mid-dom"/>
</dbReference>
<keyword evidence="10" id="KW-1185">Reference proteome</keyword>
<evidence type="ECO:0000256" key="1">
    <source>
        <dbReference type="ARBA" id="ARBA00001974"/>
    </source>
</evidence>
<dbReference type="SUPFAM" id="SSF47203">
    <property type="entry name" value="Acyl-CoA dehydrogenase C-terminal domain-like"/>
    <property type="match status" value="1"/>
</dbReference>
<dbReference type="SUPFAM" id="SSF56645">
    <property type="entry name" value="Acyl-CoA dehydrogenase NM domain-like"/>
    <property type="match status" value="1"/>
</dbReference>
<dbReference type="Gene3D" id="1.10.540.10">
    <property type="entry name" value="Acyl-CoA dehydrogenase/oxidase, N-terminal domain"/>
    <property type="match status" value="1"/>
</dbReference>
<dbReference type="Pfam" id="PF00441">
    <property type="entry name" value="Acyl-CoA_dh_1"/>
    <property type="match status" value="1"/>
</dbReference>
<dbReference type="InterPro" id="IPR009075">
    <property type="entry name" value="AcylCo_DH/oxidase_C"/>
</dbReference>
<proteinExistence type="inferred from homology"/>
<dbReference type="InterPro" id="IPR009100">
    <property type="entry name" value="AcylCoA_DH/oxidase_NM_dom_sf"/>
</dbReference>
<feature type="domain" description="Acyl-CoA dehydrogenase/oxidase N-terminal" evidence="8">
    <location>
        <begin position="6"/>
        <end position="102"/>
    </location>
</feature>
<keyword evidence="5" id="KW-0560">Oxidoreductase</keyword>
<dbReference type="EMBL" id="CP139965">
    <property type="protein sequence ID" value="WQD77174.1"/>
    <property type="molecule type" value="Genomic_DNA"/>
</dbReference>
<accession>A0ABZ0WIJ9</accession>
<dbReference type="Pfam" id="PF02771">
    <property type="entry name" value="Acyl-CoA_dh_N"/>
    <property type="match status" value="1"/>
</dbReference>
<dbReference type="PANTHER" id="PTHR43884">
    <property type="entry name" value="ACYL-COA DEHYDROGENASE"/>
    <property type="match status" value="1"/>
</dbReference>
<dbReference type="RefSeq" id="WP_114813466.1">
    <property type="nucleotide sequence ID" value="NZ_CP139965.1"/>
</dbReference>
<protein>
    <submittedName>
        <fullName evidence="9">Acyl-CoA dehydrogenase</fullName>
    </submittedName>
</protein>
<evidence type="ECO:0000259" key="8">
    <source>
        <dbReference type="Pfam" id="PF02771"/>
    </source>
</evidence>
<evidence type="ECO:0000256" key="2">
    <source>
        <dbReference type="ARBA" id="ARBA00009347"/>
    </source>
</evidence>
<keyword evidence="3" id="KW-0285">Flavoprotein</keyword>
<dbReference type="Proteomes" id="UP001325479">
    <property type="component" value="Chromosome"/>
</dbReference>
<dbReference type="Gene3D" id="1.20.140.10">
    <property type="entry name" value="Butyryl-CoA Dehydrogenase, subunit A, domain 3"/>
    <property type="match status" value="1"/>
</dbReference>
<evidence type="ECO:0000256" key="3">
    <source>
        <dbReference type="ARBA" id="ARBA00022630"/>
    </source>
</evidence>
<dbReference type="Pfam" id="PF02770">
    <property type="entry name" value="Acyl-CoA_dh_M"/>
    <property type="match status" value="1"/>
</dbReference>
<dbReference type="CDD" id="cd00567">
    <property type="entry name" value="ACAD"/>
    <property type="match status" value="1"/>
</dbReference>
<comment type="similarity">
    <text evidence="2">Belongs to the acyl-CoA dehydrogenase family.</text>
</comment>
<gene>
    <name evidence="9" type="ORF">U0042_24390</name>
</gene>
<evidence type="ECO:0000256" key="4">
    <source>
        <dbReference type="ARBA" id="ARBA00022827"/>
    </source>
</evidence>
<keyword evidence="4" id="KW-0274">FAD</keyword>
<name>A0ABZ0WIJ9_9BURK</name>
<dbReference type="PANTHER" id="PTHR43884:SF20">
    <property type="entry name" value="ACYL-COA DEHYDROGENASE FADE28"/>
    <property type="match status" value="1"/>
</dbReference>
<evidence type="ECO:0000313" key="10">
    <source>
        <dbReference type="Proteomes" id="UP001325479"/>
    </source>
</evidence>
<dbReference type="InterPro" id="IPR036250">
    <property type="entry name" value="AcylCo_DH-like_C"/>
</dbReference>
<sequence length="383" mass="40987">MDFTFTDEQQQFADALRRYLDRQYGFEARQAIVRSEAGVSDTHWQALVELGLTALPVPQAQGGFDGTPFDMLVAMQELGRALVVEPYWATAVGIEALKLAGSGDGEDATLLERAAAGEINLAVAFHEPAARYDLFAVETVATPREGGFVLSGSKSGVQHGAQADHWIVPARLAGGDAPGHLALFIVAREAAGATVTDYRTIDGQRAATLVFDATPARRLAADGSHEAGAATLERIADYGIVLLCAEAIGALDALNHATVEYTKTRQQFGVPIARFQALQHRMVEMLIHTEQARSLTYLAAARYTSEDADERRRAVSAAKVRVGQAARFVGQQAIQLHGGMGVTNEVAAAHLFKRLAIIETTLGDVDHHLARFAALPGFAACEA</sequence>
<evidence type="ECO:0000256" key="5">
    <source>
        <dbReference type="ARBA" id="ARBA00023002"/>
    </source>
</evidence>
<dbReference type="InterPro" id="IPR037069">
    <property type="entry name" value="AcylCoA_DH/ox_N_sf"/>
</dbReference>
<feature type="domain" description="Acyl-CoA dehydrogenase/oxidase C-terminal" evidence="6">
    <location>
        <begin position="241"/>
        <end position="364"/>
    </location>
</feature>
<evidence type="ECO:0000313" key="9">
    <source>
        <dbReference type="EMBL" id="WQD77174.1"/>
    </source>
</evidence>
<feature type="domain" description="Acyl-CoA oxidase/dehydrogenase middle" evidence="7">
    <location>
        <begin position="123"/>
        <end position="212"/>
    </location>
</feature>
<evidence type="ECO:0000259" key="7">
    <source>
        <dbReference type="Pfam" id="PF02770"/>
    </source>
</evidence>
<comment type="cofactor">
    <cofactor evidence="1">
        <name>FAD</name>
        <dbReference type="ChEBI" id="CHEBI:57692"/>
    </cofactor>
</comment>